<proteinExistence type="predicted"/>
<protein>
    <recommendedName>
        <fullName evidence="6">Methylamine utilisation protein MauE domain-containing protein</fullName>
    </recommendedName>
</protein>
<dbReference type="GO" id="GO:0030416">
    <property type="term" value="P:methylamine metabolic process"/>
    <property type="evidence" value="ECO:0007669"/>
    <property type="project" value="InterPro"/>
</dbReference>
<dbReference type="OrthoDB" id="9809429at2"/>
<feature type="domain" description="Methylamine utilisation protein MauE" evidence="6">
    <location>
        <begin position="5"/>
        <end position="142"/>
    </location>
</feature>
<organism evidence="7 8">
    <name type="scientific">Fulvivirga imtechensis AK7</name>
    <dbReference type="NCBI Taxonomy" id="1237149"/>
    <lineage>
        <taxon>Bacteria</taxon>
        <taxon>Pseudomonadati</taxon>
        <taxon>Bacteroidota</taxon>
        <taxon>Cytophagia</taxon>
        <taxon>Cytophagales</taxon>
        <taxon>Fulvivirgaceae</taxon>
        <taxon>Fulvivirga</taxon>
    </lineage>
</organism>
<comment type="subcellular location">
    <subcellularLocation>
        <location evidence="1">Membrane</location>
        <topology evidence="1">Multi-pass membrane protein</topology>
    </subcellularLocation>
</comment>
<evidence type="ECO:0000259" key="6">
    <source>
        <dbReference type="Pfam" id="PF07291"/>
    </source>
</evidence>
<gene>
    <name evidence="7" type="ORF">C900_04727</name>
</gene>
<dbReference type="STRING" id="1237149.C900_04727"/>
<evidence type="ECO:0000256" key="5">
    <source>
        <dbReference type="SAM" id="Phobius"/>
    </source>
</evidence>
<dbReference type="Proteomes" id="UP000011135">
    <property type="component" value="Unassembled WGS sequence"/>
</dbReference>
<dbReference type="eggNOG" id="COG2259">
    <property type="taxonomic scope" value="Bacteria"/>
</dbReference>
<feature type="transmembrane region" description="Helical" evidence="5">
    <location>
        <begin position="12"/>
        <end position="30"/>
    </location>
</feature>
<keyword evidence="4 5" id="KW-0472">Membrane</keyword>
<keyword evidence="2 5" id="KW-0812">Transmembrane</keyword>
<sequence length="369" mass="42227">MIKKAIDIFSRGFVGGLFIFSGLIKLNDPIGTKIKLEEYFEVFSSDFGSFFEFFIPFALPLGMVLIVLEVVLGIAVLINYKMKTTTWVLLALMVFFTFLTFYSAYFNKVTDCGCFGDAIPLTPWESFYKDVILMVFVLHLFWHRRRFEPMFRTRPGHFIIIAASVIGFGIGIYAIEHLPYIDFRPYKVGNSIPEKMIAEESPRIEYTFKGPDGDMVRSERYMTPDAGYEYISSRVVNEKESTPKITDFQVVGMDGEDYTEETFSGLKLIIVFYDTEKANKSHIRHINQLLANMDQNIEPMILTAAREVDFEQLRHEHQLAVSYYNTDATVLKAMIRSNPGVLLLKNGTVLGKWHHNDVPSAEEVNGLAK</sequence>
<feature type="transmembrane region" description="Helical" evidence="5">
    <location>
        <begin position="126"/>
        <end position="143"/>
    </location>
</feature>
<evidence type="ECO:0000256" key="4">
    <source>
        <dbReference type="ARBA" id="ARBA00023136"/>
    </source>
</evidence>
<dbReference type="InterPro" id="IPR009908">
    <property type="entry name" value="Methylamine_util_MauE"/>
</dbReference>
<evidence type="ECO:0000256" key="2">
    <source>
        <dbReference type="ARBA" id="ARBA00022692"/>
    </source>
</evidence>
<feature type="transmembrane region" description="Helical" evidence="5">
    <location>
        <begin position="87"/>
        <end position="106"/>
    </location>
</feature>
<reference evidence="7 8" key="1">
    <citation type="submission" date="2012-12" db="EMBL/GenBank/DDBJ databases">
        <title>Genome assembly of Fulvivirga imtechensis AK7.</title>
        <authorList>
            <person name="Nupur N."/>
            <person name="Khatri I."/>
            <person name="Kumar R."/>
            <person name="Subramanian S."/>
            <person name="Pinnaka A."/>
        </authorList>
    </citation>
    <scope>NUCLEOTIDE SEQUENCE [LARGE SCALE GENOMIC DNA]</scope>
    <source>
        <strain evidence="7 8">AK7</strain>
    </source>
</reference>
<feature type="transmembrane region" description="Helical" evidence="5">
    <location>
        <begin position="50"/>
        <end position="80"/>
    </location>
</feature>
<dbReference type="AlphaFoldDB" id="L8JLT9"/>
<dbReference type="Pfam" id="PF07291">
    <property type="entry name" value="MauE"/>
    <property type="match status" value="1"/>
</dbReference>
<dbReference type="GO" id="GO:0016020">
    <property type="term" value="C:membrane"/>
    <property type="evidence" value="ECO:0007669"/>
    <property type="project" value="UniProtKB-SubCell"/>
</dbReference>
<evidence type="ECO:0000256" key="3">
    <source>
        <dbReference type="ARBA" id="ARBA00022989"/>
    </source>
</evidence>
<keyword evidence="8" id="KW-1185">Reference proteome</keyword>
<keyword evidence="3 5" id="KW-1133">Transmembrane helix</keyword>
<comment type="caution">
    <text evidence="7">The sequence shown here is derived from an EMBL/GenBank/DDBJ whole genome shotgun (WGS) entry which is preliminary data.</text>
</comment>
<evidence type="ECO:0000313" key="8">
    <source>
        <dbReference type="Proteomes" id="UP000011135"/>
    </source>
</evidence>
<feature type="transmembrane region" description="Helical" evidence="5">
    <location>
        <begin position="155"/>
        <end position="175"/>
    </location>
</feature>
<dbReference type="NCBIfam" id="NF045576">
    <property type="entry name" value="BT_3928_fam"/>
    <property type="match status" value="1"/>
</dbReference>
<name>L8JLT9_9BACT</name>
<dbReference type="EMBL" id="AMZN01000069">
    <property type="protein sequence ID" value="ELR69750.1"/>
    <property type="molecule type" value="Genomic_DNA"/>
</dbReference>
<accession>L8JLT9</accession>
<dbReference type="PATRIC" id="fig|1237149.3.peg.4242"/>
<evidence type="ECO:0000256" key="1">
    <source>
        <dbReference type="ARBA" id="ARBA00004141"/>
    </source>
</evidence>
<dbReference type="RefSeq" id="WP_009581923.1">
    <property type="nucleotide sequence ID" value="NZ_AMZN01000069.1"/>
</dbReference>
<evidence type="ECO:0000313" key="7">
    <source>
        <dbReference type="EMBL" id="ELR69750.1"/>
    </source>
</evidence>